<proteinExistence type="predicted"/>
<comment type="caution">
    <text evidence="2">The sequence shown here is derived from an EMBL/GenBank/DDBJ whole genome shotgun (WGS) entry which is preliminary data.</text>
</comment>
<protein>
    <submittedName>
        <fullName evidence="2">Uncharacterized protein</fullName>
    </submittedName>
</protein>
<keyword evidence="3" id="KW-1185">Reference proteome</keyword>
<feature type="region of interest" description="Disordered" evidence="1">
    <location>
        <begin position="1"/>
        <end position="28"/>
    </location>
</feature>
<evidence type="ECO:0000313" key="2">
    <source>
        <dbReference type="EMBL" id="CAK0791323.1"/>
    </source>
</evidence>
<dbReference type="Proteomes" id="UP001189429">
    <property type="component" value="Unassembled WGS sequence"/>
</dbReference>
<dbReference type="EMBL" id="CAUYUJ010000559">
    <property type="protein sequence ID" value="CAK0791323.1"/>
    <property type="molecule type" value="Genomic_DNA"/>
</dbReference>
<name>A0ABN9PLZ2_9DINO</name>
<accession>A0ABN9PLZ2</accession>
<reference evidence="2" key="1">
    <citation type="submission" date="2023-10" db="EMBL/GenBank/DDBJ databases">
        <authorList>
            <person name="Chen Y."/>
            <person name="Shah S."/>
            <person name="Dougan E. K."/>
            <person name="Thang M."/>
            <person name="Chan C."/>
        </authorList>
    </citation>
    <scope>NUCLEOTIDE SEQUENCE [LARGE SCALE GENOMIC DNA]</scope>
</reference>
<organism evidence="2 3">
    <name type="scientific">Prorocentrum cordatum</name>
    <dbReference type="NCBI Taxonomy" id="2364126"/>
    <lineage>
        <taxon>Eukaryota</taxon>
        <taxon>Sar</taxon>
        <taxon>Alveolata</taxon>
        <taxon>Dinophyceae</taxon>
        <taxon>Prorocentrales</taxon>
        <taxon>Prorocentraceae</taxon>
        <taxon>Prorocentrum</taxon>
    </lineage>
</organism>
<feature type="non-terminal residue" evidence="2">
    <location>
        <position position="1"/>
    </location>
</feature>
<gene>
    <name evidence="2" type="ORF">PCOR1329_LOCUS2258</name>
</gene>
<evidence type="ECO:0000256" key="1">
    <source>
        <dbReference type="SAM" id="MobiDB-lite"/>
    </source>
</evidence>
<evidence type="ECO:0000313" key="3">
    <source>
        <dbReference type="Proteomes" id="UP001189429"/>
    </source>
</evidence>
<sequence>APPCAGGAAFPPPPPPLPADGGGPAAKAAGQLDAEDAGAAALICGDLVRCWAGCLVEVAFLRRCKLRAVQDEQFDLAQIAKSQEPEARPLAYAHPSRWFLDANKPICHHGHD</sequence>